<dbReference type="RefSeq" id="WP_327788095.1">
    <property type="nucleotide sequence ID" value="NZ_JARGEQ010000040.1"/>
</dbReference>
<dbReference type="AlphaFoldDB" id="A0AAP3V2K6"/>
<evidence type="ECO:0000256" key="1">
    <source>
        <dbReference type="SAM" id="Phobius"/>
    </source>
</evidence>
<evidence type="ECO:0000313" key="3">
    <source>
        <dbReference type="Proteomes" id="UP001301140"/>
    </source>
</evidence>
<proteinExistence type="predicted"/>
<dbReference type="Proteomes" id="UP001301140">
    <property type="component" value="Unassembled WGS sequence"/>
</dbReference>
<evidence type="ECO:0000313" key="2">
    <source>
        <dbReference type="EMBL" id="MDF1585677.1"/>
    </source>
</evidence>
<sequence length="215" mass="22954">MTSTLAPDDPSAIDYQVHEAVGVFTDPLALEDAIDALQSEGFDRAQINIMASRKAVERKLGHRLDDIREAEDDPRVPIGTFVSHHEVAEGQAALAAGLFYVGSFAATGAVVATGGSLAAIVAAAIAAGGMGGALGAWLARYLGRRHARTLAEHVKAGGLLLLVEVGDPPQERRAMDILTRHGATDVHAHELTRSWGAEQVPLRRWQPDPFLFPER</sequence>
<gene>
    <name evidence="2" type="ORF">PZ740_04660</name>
</gene>
<keyword evidence="1" id="KW-1133">Transmembrane helix</keyword>
<keyword evidence="3" id="KW-1185">Reference proteome</keyword>
<organism evidence="2 3">
    <name type="scientific">Marinimicrococcus flavescens</name>
    <dbReference type="NCBI Taxonomy" id="3031815"/>
    <lineage>
        <taxon>Bacteria</taxon>
        <taxon>Pseudomonadati</taxon>
        <taxon>Pseudomonadota</taxon>
        <taxon>Alphaproteobacteria</taxon>
        <taxon>Geminicoccales</taxon>
        <taxon>Geminicoccaceae</taxon>
        <taxon>Marinimicrococcus</taxon>
    </lineage>
</organism>
<reference evidence="2 3" key="1">
    <citation type="submission" date="2023-03" db="EMBL/GenBank/DDBJ databases">
        <title>YIM 152171 draft genome.</title>
        <authorList>
            <person name="Yang Z."/>
        </authorList>
    </citation>
    <scope>NUCLEOTIDE SEQUENCE [LARGE SCALE GENOMIC DNA]</scope>
    <source>
        <strain evidence="2 3">YIM 152171</strain>
    </source>
</reference>
<dbReference type="EMBL" id="JARGEQ010000040">
    <property type="protein sequence ID" value="MDF1585677.1"/>
    <property type="molecule type" value="Genomic_DNA"/>
</dbReference>
<feature type="transmembrane region" description="Helical" evidence="1">
    <location>
        <begin position="117"/>
        <end position="139"/>
    </location>
</feature>
<name>A0AAP3V2K6_9PROT</name>
<keyword evidence="1" id="KW-0472">Membrane</keyword>
<comment type="caution">
    <text evidence="2">The sequence shown here is derived from an EMBL/GenBank/DDBJ whole genome shotgun (WGS) entry which is preliminary data.</text>
</comment>
<feature type="transmembrane region" description="Helical" evidence="1">
    <location>
        <begin position="92"/>
        <end position="111"/>
    </location>
</feature>
<protein>
    <submittedName>
        <fullName evidence="2">Uncharacterized protein</fullName>
    </submittedName>
</protein>
<accession>A0AAP3V2K6</accession>
<keyword evidence="1" id="KW-0812">Transmembrane</keyword>